<organism evidence="2">
    <name type="scientific">Fagus sylvatica</name>
    <name type="common">Beechnut</name>
    <dbReference type="NCBI Taxonomy" id="28930"/>
    <lineage>
        <taxon>Eukaryota</taxon>
        <taxon>Viridiplantae</taxon>
        <taxon>Streptophyta</taxon>
        <taxon>Embryophyta</taxon>
        <taxon>Tracheophyta</taxon>
        <taxon>Spermatophyta</taxon>
        <taxon>Magnoliopsida</taxon>
        <taxon>eudicotyledons</taxon>
        <taxon>Gunneridae</taxon>
        <taxon>Pentapetalae</taxon>
        <taxon>rosids</taxon>
        <taxon>fabids</taxon>
        <taxon>Fagales</taxon>
        <taxon>Fagaceae</taxon>
        <taxon>Fagus</taxon>
    </lineage>
</organism>
<accession>A0A2N9FPK1</accession>
<dbReference type="AlphaFoldDB" id="A0A2N9FPK1"/>
<dbReference type="EMBL" id="OIVN01001011">
    <property type="protein sequence ID" value="SPC88674.1"/>
    <property type="molecule type" value="Genomic_DNA"/>
</dbReference>
<gene>
    <name evidence="2" type="ORF">FSB_LOCUS16556</name>
</gene>
<feature type="compositionally biased region" description="Low complexity" evidence="1">
    <location>
        <begin position="252"/>
        <end position="274"/>
    </location>
</feature>
<protein>
    <submittedName>
        <fullName evidence="2">Uncharacterized protein</fullName>
    </submittedName>
</protein>
<proteinExistence type="predicted"/>
<sequence>MQSHQATRAQCTYLMVDVEHLLHRQRQRIKRDFQVHYGFDPLEPHFVNEIRAFYNRPHRRNTQIRFSHLARDTGYRQRQYEQGGAPPPNLNPLPLMLNLTREHASPGPRVEEDTNLITGNNLEQHIHNDPTQTNIRLWQPPENSSLRWIWIEKEGWFLTNANVMLADNEGPTPLEANAQEFNFLVTFVDKDLRENQPHNWYREPSLSSLECREDEVIQTLVQAAILESGPTALTLTWTHEPSATIQPHLSGDSPPSNTSTTPPSDIPITTFSSPHNPRPKKRLRKEIGRIGRNLRQKLLCGLFPREIQEDQQPWANDLIMVVEDQLAQMGMEKGNEKDGNCSILY</sequence>
<feature type="region of interest" description="Disordered" evidence="1">
    <location>
        <begin position="243"/>
        <end position="285"/>
    </location>
</feature>
<reference evidence="2" key="1">
    <citation type="submission" date="2018-02" db="EMBL/GenBank/DDBJ databases">
        <authorList>
            <person name="Cohen D.B."/>
            <person name="Kent A.D."/>
        </authorList>
    </citation>
    <scope>NUCLEOTIDE SEQUENCE</scope>
</reference>
<name>A0A2N9FPK1_FAGSY</name>
<evidence type="ECO:0000256" key="1">
    <source>
        <dbReference type="SAM" id="MobiDB-lite"/>
    </source>
</evidence>
<evidence type="ECO:0000313" key="2">
    <source>
        <dbReference type="EMBL" id="SPC88674.1"/>
    </source>
</evidence>